<feature type="domain" description="D-isomer specific 2-hydroxyacid dehydrogenase NAD-binding" evidence="4">
    <location>
        <begin position="291"/>
        <end position="384"/>
    </location>
</feature>
<dbReference type="Proteomes" id="UP000612055">
    <property type="component" value="Unassembled WGS sequence"/>
</dbReference>
<dbReference type="SUPFAM" id="SSF52283">
    <property type="entry name" value="Formate/glycerate dehydrogenase catalytic domain-like"/>
    <property type="match status" value="1"/>
</dbReference>
<dbReference type="AlphaFoldDB" id="A0A835XWA3"/>
<sequence length="419" mass="43174">MRTVRGSRGAFALLASRFGTSAKPWCAQAWCAPAPALAQHTAAMASAAAGGSATPGSPQVLLHCNWANHQLWYDLLRAEGVPIAWPEEVTDWGAVELAVGWAFTPEVIAKMPSLRAVASLGAGVDHALGQAGLVPEGVEVLRIVDPLMAERMATWVLWAVINFQRRMDEYGRAQAERRWDKTVENYRPWDNGRVRVGVMGLGVMGGAVARLLRAAGYDVAAWVRSPRAPGGGEAASAAAAVAGAGGGGMAGEAAGASAGGGSGAGAGAGAGGGAAGGGLEAVRVFAGRGALRPFVERTDVLVCLLPLTPETSGILSAELLSWLPKGAAVINAARGRHLDEQALLAGLDSGHLGGAVLDVFATEPLPPSSPLWTHPRVRITPHISSITDVPNAAAQIADNWRRLCEGRPLANVASRTNGY</sequence>
<dbReference type="Gene3D" id="3.40.50.720">
    <property type="entry name" value="NAD(P)-binding Rossmann-like Domain"/>
    <property type="match status" value="4"/>
</dbReference>
<feature type="signal peptide" evidence="3">
    <location>
        <begin position="1"/>
        <end position="22"/>
    </location>
</feature>
<evidence type="ECO:0000256" key="1">
    <source>
        <dbReference type="ARBA" id="ARBA00023002"/>
    </source>
</evidence>
<keyword evidence="6" id="KW-1185">Reference proteome</keyword>
<keyword evidence="2" id="KW-0520">NAD</keyword>
<reference evidence="5" key="1">
    <citation type="journal article" date="2020" name="bioRxiv">
        <title>Comparative genomics of Chlamydomonas.</title>
        <authorList>
            <person name="Craig R.J."/>
            <person name="Hasan A.R."/>
            <person name="Ness R.W."/>
            <person name="Keightley P.D."/>
        </authorList>
    </citation>
    <scope>NUCLEOTIDE SEQUENCE</scope>
    <source>
        <strain evidence="5">CCAP 11/70</strain>
    </source>
</reference>
<keyword evidence="1" id="KW-0560">Oxidoreductase</keyword>
<feature type="chain" id="PRO_5032340257" description="D-isomer specific 2-hydroxyacid dehydrogenase NAD-binding domain-containing protein" evidence="3">
    <location>
        <begin position="23"/>
        <end position="419"/>
    </location>
</feature>
<dbReference type="InterPro" id="IPR006140">
    <property type="entry name" value="D-isomer_DH_NAD-bd"/>
</dbReference>
<name>A0A835XWA3_9CHLO</name>
<proteinExistence type="predicted"/>
<dbReference type="SUPFAM" id="SSF51735">
    <property type="entry name" value="NAD(P)-binding Rossmann-fold domains"/>
    <property type="match status" value="1"/>
</dbReference>
<dbReference type="InterPro" id="IPR036291">
    <property type="entry name" value="NAD(P)-bd_dom_sf"/>
</dbReference>
<dbReference type="PANTHER" id="PTHR43333:SF1">
    <property type="entry name" value="D-ISOMER SPECIFIC 2-HYDROXYACID DEHYDROGENASE NAD-BINDING DOMAIN-CONTAINING PROTEIN"/>
    <property type="match status" value="1"/>
</dbReference>
<comment type="caution">
    <text evidence="5">The sequence shown here is derived from an EMBL/GenBank/DDBJ whole genome shotgun (WGS) entry which is preliminary data.</text>
</comment>
<evidence type="ECO:0000313" key="5">
    <source>
        <dbReference type="EMBL" id="KAG2489531.1"/>
    </source>
</evidence>
<dbReference type="GO" id="GO:0051287">
    <property type="term" value="F:NAD binding"/>
    <property type="evidence" value="ECO:0007669"/>
    <property type="project" value="InterPro"/>
</dbReference>
<dbReference type="GO" id="GO:0016491">
    <property type="term" value="F:oxidoreductase activity"/>
    <property type="evidence" value="ECO:0007669"/>
    <property type="project" value="UniProtKB-KW"/>
</dbReference>
<evidence type="ECO:0000256" key="2">
    <source>
        <dbReference type="ARBA" id="ARBA00023027"/>
    </source>
</evidence>
<dbReference type="Pfam" id="PF02826">
    <property type="entry name" value="2-Hacid_dh_C"/>
    <property type="match status" value="2"/>
</dbReference>
<organism evidence="5 6">
    <name type="scientific">Edaphochlamys debaryana</name>
    <dbReference type="NCBI Taxonomy" id="47281"/>
    <lineage>
        <taxon>Eukaryota</taxon>
        <taxon>Viridiplantae</taxon>
        <taxon>Chlorophyta</taxon>
        <taxon>core chlorophytes</taxon>
        <taxon>Chlorophyceae</taxon>
        <taxon>CS clade</taxon>
        <taxon>Chlamydomonadales</taxon>
        <taxon>Chlamydomonadales incertae sedis</taxon>
        <taxon>Edaphochlamys</taxon>
    </lineage>
</organism>
<feature type="domain" description="D-isomer specific 2-hydroxyacid dehydrogenase NAD-binding" evidence="4">
    <location>
        <begin position="158"/>
        <end position="229"/>
    </location>
</feature>
<dbReference type="EMBL" id="JAEHOE010000072">
    <property type="protein sequence ID" value="KAG2489531.1"/>
    <property type="molecule type" value="Genomic_DNA"/>
</dbReference>
<gene>
    <name evidence="5" type="ORF">HYH03_011982</name>
</gene>
<dbReference type="OrthoDB" id="298012at2759"/>
<protein>
    <recommendedName>
        <fullName evidence="4">D-isomer specific 2-hydroxyacid dehydrogenase NAD-binding domain-containing protein</fullName>
    </recommendedName>
</protein>
<evidence type="ECO:0000256" key="3">
    <source>
        <dbReference type="SAM" id="SignalP"/>
    </source>
</evidence>
<evidence type="ECO:0000259" key="4">
    <source>
        <dbReference type="Pfam" id="PF02826"/>
    </source>
</evidence>
<keyword evidence="3" id="KW-0732">Signal</keyword>
<evidence type="ECO:0000313" key="6">
    <source>
        <dbReference type="Proteomes" id="UP000612055"/>
    </source>
</evidence>
<dbReference type="PANTHER" id="PTHR43333">
    <property type="entry name" value="2-HACID_DH_C DOMAIN-CONTAINING PROTEIN"/>
    <property type="match status" value="1"/>
</dbReference>
<accession>A0A835XWA3</accession>